<dbReference type="EMBL" id="ANOH01000102">
    <property type="protein sequence ID" value="EMI57243.1"/>
    <property type="molecule type" value="Genomic_DNA"/>
</dbReference>
<evidence type="ECO:0000256" key="3">
    <source>
        <dbReference type="SAM" id="MobiDB-lite"/>
    </source>
</evidence>
<dbReference type="SUPFAM" id="SSF88713">
    <property type="entry name" value="Glycoside hydrolase/deacetylase"/>
    <property type="match status" value="1"/>
</dbReference>
<name>M5UMM4_9BACT</name>
<keyword evidence="5" id="KW-0378">Hydrolase</keyword>
<evidence type="ECO:0000259" key="4">
    <source>
        <dbReference type="PROSITE" id="PS51677"/>
    </source>
</evidence>
<evidence type="ECO:0000313" key="5">
    <source>
        <dbReference type="EMBL" id="EMI57243.1"/>
    </source>
</evidence>
<keyword evidence="6" id="KW-1185">Reference proteome</keyword>
<dbReference type="InterPro" id="IPR002509">
    <property type="entry name" value="NODB_dom"/>
</dbReference>
<dbReference type="InterPro" id="IPR011330">
    <property type="entry name" value="Glyco_hydro/deAcase_b/a-brl"/>
</dbReference>
<evidence type="ECO:0000256" key="2">
    <source>
        <dbReference type="ARBA" id="ARBA00022729"/>
    </source>
</evidence>
<feature type="region of interest" description="Disordered" evidence="3">
    <location>
        <begin position="248"/>
        <end position="272"/>
    </location>
</feature>
<dbReference type="AlphaFoldDB" id="M5UMM4"/>
<dbReference type="PATRIC" id="fig|1263870.3.peg.1419"/>
<evidence type="ECO:0000256" key="1">
    <source>
        <dbReference type="ARBA" id="ARBA00004613"/>
    </source>
</evidence>
<dbReference type="PANTHER" id="PTHR34216">
    <property type="match status" value="1"/>
</dbReference>
<comment type="subcellular location">
    <subcellularLocation>
        <location evidence="1">Secreted</location>
    </subcellularLocation>
</comment>
<comment type="caution">
    <text evidence="5">The sequence shown here is derived from an EMBL/GenBank/DDBJ whole genome shotgun (WGS) entry which is preliminary data.</text>
</comment>
<feature type="domain" description="NodB homology" evidence="4">
    <location>
        <begin position="66"/>
        <end position="302"/>
    </location>
</feature>
<dbReference type="EC" id="3.-.-.-" evidence="5"/>
<dbReference type="PANTHER" id="PTHR34216:SF3">
    <property type="entry name" value="POLY-BETA-1,6-N-ACETYL-D-GLUCOSAMINE N-DEACETYLASE"/>
    <property type="match status" value="1"/>
</dbReference>
<dbReference type="GO" id="GO:0005576">
    <property type="term" value="C:extracellular region"/>
    <property type="evidence" value="ECO:0007669"/>
    <property type="project" value="UniProtKB-SubCell"/>
</dbReference>
<keyword evidence="2" id="KW-0732">Signal</keyword>
<organism evidence="5 6">
    <name type="scientific">Rhodopirellula sallentina SM41</name>
    <dbReference type="NCBI Taxonomy" id="1263870"/>
    <lineage>
        <taxon>Bacteria</taxon>
        <taxon>Pseudomonadati</taxon>
        <taxon>Planctomycetota</taxon>
        <taxon>Planctomycetia</taxon>
        <taxon>Pirellulales</taxon>
        <taxon>Pirellulaceae</taxon>
        <taxon>Rhodopirellula</taxon>
    </lineage>
</organism>
<sequence length="302" mass="34080">MRELAAENRAPISVLFYHRVADCYPNDWTISREQFVRHINYCREHFEIISLAEAQSRLQKKHSPRPAVVITFDDGYAENMRYAIPWLISNRIPCTYFVTTENVRHGWPFRHDIENDQPLDVNTVEQLRAASQCGIEIGLHTANHVDFNCIATRSELESEIVDAKMDLEIMIGRQVDYFAVPYGMPQQMRPAVIETAKACGLRGICSAFGGYNMVGEDPFHIRRIHGDPDFVRLRNWLSFDERKFRHNPTLPTDDVLEETGVSGKSSATGTGKDATLSATADLMDSASLLGGASLLPNSTFQT</sequence>
<dbReference type="CDD" id="cd10918">
    <property type="entry name" value="CE4_NodB_like_5s_6s"/>
    <property type="match status" value="1"/>
</dbReference>
<protein>
    <submittedName>
        <fullName evidence="5">Polysaccharide deacetylase</fullName>
        <ecNumber evidence="5">3.-.-.-</ecNumber>
    </submittedName>
</protein>
<accession>M5UMM4</accession>
<dbReference type="GO" id="GO:0005975">
    <property type="term" value="P:carbohydrate metabolic process"/>
    <property type="evidence" value="ECO:0007669"/>
    <property type="project" value="InterPro"/>
</dbReference>
<proteinExistence type="predicted"/>
<dbReference type="Gene3D" id="3.20.20.370">
    <property type="entry name" value="Glycoside hydrolase/deacetylase"/>
    <property type="match status" value="1"/>
</dbReference>
<evidence type="ECO:0000313" key="6">
    <source>
        <dbReference type="Proteomes" id="UP000011885"/>
    </source>
</evidence>
<dbReference type="InterPro" id="IPR051398">
    <property type="entry name" value="Polysacch_Deacetylase"/>
</dbReference>
<reference evidence="5 6" key="1">
    <citation type="journal article" date="2013" name="Mar. Genomics">
        <title>Expression of sulfatases in Rhodopirellula baltica and the diversity of sulfatases in the genus Rhodopirellula.</title>
        <authorList>
            <person name="Wegner C.E."/>
            <person name="Richter-Heitmann T."/>
            <person name="Klindworth A."/>
            <person name="Klockow C."/>
            <person name="Richter M."/>
            <person name="Achstetter T."/>
            <person name="Glockner F.O."/>
            <person name="Harder J."/>
        </authorList>
    </citation>
    <scope>NUCLEOTIDE SEQUENCE [LARGE SCALE GENOMIC DNA]</scope>
    <source>
        <strain evidence="5 6">SM41</strain>
    </source>
</reference>
<dbReference type="Proteomes" id="UP000011885">
    <property type="component" value="Unassembled WGS sequence"/>
</dbReference>
<dbReference type="GO" id="GO:0016810">
    <property type="term" value="F:hydrolase activity, acting on carbon-nitrogen (but not peptide) bonds"/>
    <property type="evidence" value="ECO:0007669"/>
    <property type="project" value="InterPro"/>
</dbReference>
<dbReference type="Pfam" id="PF01522">
    <property type="entry name" value="Polysacc_deac_1"/>
    <property type="match status" value="1"/>
</dbReference>
<gene>
    <name evidence="5" type="ORF">RSSM_01319</name>
</gene>
<dbReference type="PROSITE" id="PS51677">
    <property type="entry name" value="NODB"/>
    <property type="match status" value="1"/>
</dbReference>